<comment type="caution">
    <text evidence="7">The sequence shown here is derived from an EMBL/GenBank/DDBJ whole genome shotgun (WGS) entry which is preliminary data.</text>
</comment>
<keyword evidence="4 6" id="KW-1133">Transmembrane helix</keyword>
<evidence type="ECO:0000256" key="6">
    <source>
        <dbReference type="SAM" id="Phobius"/>
    </source>
</evidence>
<dbReference type="GO" id="GO:0005886">
    <property type="term" value="C:plasma membrane"/>
    <property type="evidence" value="ECO:0007669"/>
    <property type="project" value="UniProtKB-SubCell"/>
</dbReference>
<reference evidence="7 8" key="1">
    <citation type="submission" date="2017-08" db="EMBL/GenBank/DDBJ databases">
        <title>Infants hospitalized years apart are colonized by the same room-sourced microbial strains.</title>
        <authorList>
            <person name="Brooks B."/>
            <person name="Olm M.R."/>
            <person name="Firek B.A."/>
            <person name="Baker R."/>
            <person name="Thomas B.C."/>
            <person name="Morowitz M.J."/>
            <person name="Banfield J.F."/>
        </authorList>
    </citation>
    <scope>NUCLEOTIDE SEQUENCE [LARGE SCALE GENOMIC DNA]</scope>
    <source>
        <strain evidence="7">S2_005_003_R2_43</strain>
    </source>
</reference>
<dbReference type="AlphaFoldDB" id="A0A2W5KIY5"/>
<gene>
    <name evidence="7" type="ORF">DI565_09275</name>
</gene>
<feature type="transmembrane region" description="Helical" evidence="6">
    <location>
        <begin position="311"/>
        <end position="330"/>
    </location>
</feature>
<dbReference type="EMBL" id="QFPN01000004">
    <property type="protein sequence ID" value="PZQ15989.1"/>
    <property type="molecule type" value="Genomic_DNA"/>
</dbReference>
<evidence type="ECO:0000256" key="1">
    <source>
        <dbReference type="ARBA" id="ARBA00004651"/>
    </source>
</evidence>
<evidence type="ECO:0000256" key="2">
    <source>
        <dbReference type="ARBA" id="ARBA00022475"/>
    </source>
</evidence>
<dbReference type="CDD" id="cd06579">
    <property type="entry name" value="TM_PBP1_transp_AraH_like"/>
    <property type="match status" value="1"/>
</dbReference>
<dbReference type="Pfam" id="PF02653">
    <property type="entry name" value="BPD_transp_2"/>
    <property type="match status" value="1"/>
</dbReference>
<dbReference type="PANTHER" id="PTHR32196">
    <property type="entry name" value="ABC TRANSPORTER PERMEASE PROTEIN YPHD-RELATED-RELATED"/>
    <property type="match status" value="1"/>
</dbReference>
<proteinExistence type="predicted"/>
<keyword evidence="3 6" id="KW-0812">Transmembrane</keyword>
<evidence type="ECO:0000256" key="3">
    <source>
        <dbReference type="ARBA" id="ARBA00022692"/>
    </source>
</evidence>
<feature type="transmembrane region" description="Helical" evidence="6">
    <location>
        <begin position="232"/>
        <end position="251"/>
    </location>
</feature>
<protein>
    <submittedName>
        <fullName evidence="7">ABC transporter permease</fullName>
    </submittedName>
</protein>
<dbReference type="GO" id="GO:0022857">
    <property type="term" value="F:transmembrane transporter activity"/>
    <property type="evidence" value="ECO:0007669"/>
    <property type="project" value="InterPro"/>
</dbReference>
<feature type="transmembrane region" description="Helical" evidence="6">
    <location>
        <begin position="109"/>
        <end position="128"/>
    </location>
</feature>
<sequence>MSITVASPPTRPSSQFLKRAFVQLGVLPVLLVLCLIVFSLMSSNFLTVQNLTNVVRQSVFLAIVSMGQMMVLLTGGFDLSVGTILALTSVTTALAMSALAVAMPDMIPLAIFLGCCVGVACGSLVGVVNGAGVALFGVSPFIMTLGVSSIGFGIALYLTGGTPVYGMPVEFGEIIGFGALLGLPLPIWVAAGLIVATYVLVNWTRFGRSLYAVGGNLRAALLSGINTKSSLLLVYVASAFLTGVAGVLLTARLDSGEANVGSAMPLESIAACVIAGVSLRGGIGRVENVVLGALFINLVQNGMNLARIDSYLQTVVIGVILIAAVISDQVRLRYVADLKS</sequence>
<organism evidence="7 8">
    <name type="scientific">Ancylobacter novellus</name>
    <name type="common">Thiobacillus novellus</name>
    <dbReference type="NCBI Taxonomy" id="921"/>
    <lineage>
        <taxon>Bacteria</taxon>
        <taxon>Pseudomonadati</taxon>
        <taxon>Pseudomonadota</taxon>
        <taxon>Alphaproteobacteria</taxon>
        <taxon>Hyphomicrobiales</taxon>
        <taxon>Xanthobacteraceae</taxon>
        <taxon>Ancylobacter</taxon>
    </lineage>
</organism>
<feature type="transmembrane region" description="Helical" evidence="6">
    <location>
        <begin position="134"/>
        <end position="158"/>
    </location>
</feature>
<feature type="transmembrane region" description="Helical" evidence="6">
    <location>
        <begin position="179"/>
        <end position="201"/>
    </location>
</feature>
<evidence type="ECO:0000313" key="8">
    <source>
        <dbReference type="Proteomes" id="UP000249577"/>
    </source>
</evidence>
<evidence type="ECO:0000256" key="4">
    <source>
        <dbReference type="ARBA" id="ARBA00022989"/>
    </source>
</evidence>
<feature type="transmembrane region" description="Helical" evidence="6">
    <location>
        <begin position="20"/>
        <end position="46"/>
    </location>
</feature>
<dbReference type="InterPro" id="IPR001851">
    <property type="entry name" value="ABC_transp_permease"/>
</dbReference>
<evidence type="ECO:0000313" key="7">
    <source>
        <dbReference type="EMBL" id="PZQ15989.1"/>
    </source>
</evidence>
<feature type="transmembrane region" description="Helical" evidence="6">
    <location>
        <begin position="83"/>
        <end position="102"/>
    </location>
</feature>
<dbReference type="Proteomes" id="UP000249577">
    <property type="component" value="Unassembled WGS sequence"/>
</dbReference>
<name>A0A2W5KIY5_ANCNO</name>
<evidence type="ECO:0000256" key="5">
    <source>
        <dbReference type="ARBA" id="ARBA00023136"/>
    </source>
</evidence>
<keyword evidence="2" id="KW-1003">Cell membrane</keyword>
<keyword evidence="5 6" id="KW-0472">Membrane</keyword>
<comment type="subcellular location">
    <subcellularLocation>
        <location evidence="1">Cell membrane</location>
        <topology evidence="1">Multi-pass membrane protein</topology>
    </subcellularLocation>
</comment>
<feature type="transmembrane region" description="Helical" evidence="6">
    <location>
        <begin position="58"/>
        <end position="77"/>
    </location>
</feature>
<accession>A0A2W5KIY5</accession>